<dbReference type="AlphaFoldDB" id="A0A0C4YR25"/>
<feature type="region of interest" description="Disordered" evidence="5">
    <location>
        <begin position="200"/>
        <end position="258"/>
    </location>
</feature>
<dbReference type="STRING" id="68895.RR42_s3349"/>
<gene>
    <name evidence="8" type="ORF">RR42_s3349</name>
</gene>
<evidence type="ECO:0000256" key="1">
    <source>
        <dbReference type="ARBA" id="ARBA00022617"/>
    </source>
</evidence>
<protein>
    <submittedName>
        <fullName evidence="8">Cytochrome c oxidase subunit CcoO</fullName>
        <ecNumber evidence="8">1.9.3.1</ecNumber>
    </submittedName>
</protein>
<keyword evidence="2 4" id="KW-0479">Metal-binding</keyword>
<evidence type="ECO:0000313" key="8">
    <source>
        <dbReference type="EMBL" id="AJG24925.1"/>
    </source>
</evidence>
<evidence type="ECO:0000256" key="6">
    <source>
        <dbReference type="SAM" id="Phobius"/>
    </source>
</evidence>
<dbReference type="InterPro" id="IPR003468">
    <property type="entry name" value="Cyt_c_oxidase_monohaem-su/FixO"/>
</dbReference>
<dbReference type="Proteomes" id="UP000031843">
    <property type="component" value="Chromosome secondary"/>
</dbReference>
<keyword evidence="6" id="KW-1133">Transmembrane helix</keyword>
<reference evidence="8 9" key="1">
    <citation type="journal article" date="2015" name="Genome Announc.">
        <title>Complete Genome Sequence of Cupriavidus basilensis 4G11, Isolated from the Oak Ridge Field Research Center Site.</title>
        <authorList>
            <person name="Ray J."/>
            <person name="Waters R.J."/>
            <person name="Skerker J.M."/>
            <person name="Kuehl J.V."/>
            <person name="Price M.N."/>
            <person name="Huang J."/>
            <person name="Chakraborty R."/>
            <person name="Arkin A.P."/>
            <person name="Deutschbauer A."/>
        </authorList>
    </citation>
    <scope>NUCLEOTIDE SEQUENCE [LARGE SCALE GENOMIC DNA]</scope>
    <source>
        <strain evidence="8">4G11</strain>
    </source>
</reference>
<accession>A0A0C4YR25</accession>
<dbReference type="InterPro" id="IPR009056">
    <property type="entry name" value="Cyt_c-like_dom"/>
</dbReference>
<name>A0A0C4YR25_9BURK</name>
<evidence type="ECO:0000313" key="9">
    <source>
        <dbReference type="Proteomes" id="UP000031843"/>
    </source>
</evidence>
<feature type="domain" description="Cytochrome c" evidence="7">
    <location>
        <begin position="44"/>
        <end position="187"/>
    </location>
</feature>
<feature type="compositionally biased region" description="Low complexity" evidence="5">
    <location>
        <begin position="200"/>
        <end position="249"/>
    </location>
</feature>
<keyword evidence="8" id="KW-0560">Oxidoreductase</keyword>
<dbReference type="InterPro" id="IPR036909">
    <property type="entry name" value="Cyt_c-like_dom_sf"/>
</dbReference>
<evidence type="ECO:0000256" key="3">
    <source>
        <dbReference type="ARBA" id="ARBA00023004"/>
    </source>
</evidence>
<organism evidence="8 9">
    <name type="scientific">Cupriavidus basilensis</name>
    <dbReference type="NCBI Taxonomy" id="68895"/>
    <lineage>
        <taxon>Bacteria</taxon>
        <taxon>Pseudomonadati</taxon>
        <taxon>Pseudomonadota</taxon>
        <taxon>Betaproteobacteria</taxon>
        <taxon>Burkholderiales</taxon>
        <taxon>Burkholderiaceae</taxon>
        <taxon>Cupriavidus</taxon>
    </lineage>
</organism>
<evidence type="ECO:0000259" key="7">
    <source>
        <dbReference type="PROSITE" id="PS51007"/>
    </source>
</evidence>
<dbReference type="KEGG" id="cbw:RR42_s3349"/>
<dbReference type="Gene3D" id="1.10.760.10">
    <property type="entry name" value="Cytochrome c-like domain"/>
    <property type="match status" value="1"/>
</dbReference>
<dbReference type="SUPFAM" id="SSF46626">
    <property type="entry name" value="Cytochrome c"/>
    <property type="match status" value="1"/>
</dbReference>
<evidence type="ECO:0000256" key="2">
    <source>
        <dbReference type="ARBA" id="ARBA00022723"/>
    </source>
</evidence>
<keyword evidence="6" id="KW-0472">Membrane</keyword>
<keyword evidence="9" id="KW-1185">Reference proteome</keyword>
<dbReference type="Pfam" id="PF02433">
    <property type="entry name" value="FixO"/>
    <property type="match status" value="1"/>
</dbReference>
<dbReference type="OrthoDB" id="9805440at2"/>
<dbReference type="EMBL" id="CP010537">
    <property type="protein sequence ID" value="AJG24925.1"/>
    <property type="molecule type" value="Genomic_DNA"/>
</dbReference>
<keyword evidence="1 4" id="KW-0349">Heme</keyword>
<dbReference type="GO" id="GO:0009055">
    <property type="term" value="F:electron transfer activity"/>
    <property type="evidence" value="ECO:0007669"/>
    <property type="project" value="InterPro"/>
</dbReference>
<dbReference type="PROSITE" id="PS51007">
    <property type="entry name" value="CYTC"/>
    <property type="match status" value="1"/>
</dbReference>
<evidence type="ECO:0000256" key="5">
    <source>
        <dbReference type="SAM" id="MobiDB-lite"/>
    </source>
</evidence>
<proteinExistence type="predicted"/>
<sequence length="258" mass="26581">MENELKLVGGAMVTLSLATSAMIVVPFLQLKDVPAPAALAPYTSEQLRGREVYLANGCIACHTQQPSSTGAGRADGARGWGRPSVAADYHYDSPPLLGTMRTGPDLFNIGVRQPSADWHLGHLYQPRAYVADSIMPGYPFLFELKPEGAVGKSDKVVALPGGTVPPGKVVVATPQALDLVAYLIGLRHTYPVVEQAAAAGASSQPPQRATLASASTSPSSPFGAAASSQSTSSQSTSSPPAPRAPGAQASHDEALASP</sequence>
<keyword evidence="3 4" id="KW-0408">Iron</keyword>
<dbReference type="GO" id="GO:0020037">
    <property type="term" value="F:heme binding"/>
    <property type="evidence" value="ECO:0007669"/>
    <property type="project" value="InterPro"/>
</dbReference>
<dbReference type="GO" id="GO:0046872">
    <property type="term" value="F:metal ion binding"/>
    <property type="evidence" value="ECO:0007669"/>
    <property type="project" value="UniProtKB-KW"/>
</dbReference>
<keyword evidence="6" id="KW-0812">Transmembrane</keyword>
<feature type="transmembrane region" description="Helical" evidence="6">
    <location>
        <begin position="7"/>
        <end position="28"/>
    </location>
</feature>
<dbReference type="EC" id="1.9.3.1" evidence="8"/>
<dbReference type="GO" id="GO:0016491">
    <property type="term" value="F:oxidoreductase activity"/>
    <property type="evidence" value="ECO:0007669"/>
    <property type="project" value="UniProtKB-KW"/>
</dbReference>
<evidence type="ECO:0000256" key="4">
    <source>
        <dbReference type="PROSITE-ProRule" id="PRU00433"/>
    </source>
</evidence>